<evidence type="ECO:0000256" key="2">
    <source>
        <dbReference type="SAM" id="SignalP"/>
    </source>
</evidence>
<evidence type="ECO:0000256" key="1">
    <source>
        <dbReference type="SAM" id="MobiDB-lite"/>
    </source>
</evidence>
<dbReference type="InterPro" id="IPR029002">
    <property type="entry name" value="PLPC/GPLD1"/>
</dbReference>
<dbReference type="HOGENOM" id="CLU_559923_0_0_0"/>
<dbReference type="STRING" id="240015.ACP_2767"/>
<protein>
    <recommendedName>
        <fullName evidence="3">Phospholipase C/D domain-containing protein</fullName>
    </recommendedName>
</protein>
<sequence>MFCQPKRCAMNNRTFRRRFRNLSVLCALLFFFAPHPSRAYSFLTHESIIDLAWDPAIKPLLLKRYPHTTATGLRIAHGYAYGGSTIQDAGYYPFGKDFFSDLTHYVRTGAFVTALLRDSRNVDEFAFALGALSHYVGDAIGHSYAVNPAVAIEFPGLHRQYGKIITYEDSPHSHVRTEFAFDIDQLSKDRFAPTAYLRSVGMYVPRRLMNQAFYETYGLSLRSVLGNERVAFRGYRSSVRQFLTRVAYAEVLLHRKRMPPDVNTPQFREFQARLQTAGQQNHWQRFRTHHIGFSTRFYAFLILIVPKVGSLSDLSIRGPNQATEQRYIYSVNDAVDEYDFLIGTIGRVGVRNFSLPNLDLDTGFPSFPGSYALTDKTYAKLLDRITRPGVAPHVPEALKDSVLAYYANPNAPDTLKKHRREWRRVQADLALLRQKPALPAHLAYIRNLSAQSPSRNKTGPAFSEPSTLTQ</sequence>
<evidence type="ECO:0000313" key="5">
    <source>
        <dbReference type="Proteomes" id="UP000002207"/>
    </source>
</evidence>
<reference evidence="4 5" key="1">
    <citation type="journal article" date="2009" name="Appl. Environ. Microbiol.">
        <title>Three genomes from the phylum Acidobacteria provide insight into the lifestyles of these microorganisms in soils.</title>
        <authorList>
            <person name="Ward N.L."/>
            <person name="Challacombe J.F."/>
            <person name="Janssen P.H."/>
            <person name="Henrissat B."/>
            <person name="Coutinho P.M."/>
            <person name="Wu M."/>
            <person name="Xie G."/>
            <person name="Haft D.H."/>
            <person name="Sait M."/>
            <person name="Badger J."/>
            <person name="Barabote R.D."/>
            <person name="Bradley B."/>
            <person name="Brettin T.S."/>
            <person name="Brinkac L.M."/>
            <person name="Bruce D."/>
            <person name="Creasy T."/>
            <person name="Daugherty S.C."/>
            <person name="Davidsen T.M."/>
            <person name="DeBoy R.T."/>
            <person name="Detter J.C."/>
            <person name="Dodson R.J."/>
            <person name="Durkin A.S."/>
            <person name="Ganapathy A."/>
            <person name="Gwinn-Giglio M."/>
            <person name="Han C.S."/>
            <person name="Khouri H."/>
            <person name="Kiss H."/>
            <person name="Kothari S.P."/>
            <person name="Madupu R."/>
            <person name="Nelson K.E."/>
            <person name="Nelson W.C."/>
            <person name="Paulsen I."/>
            <person name="Penn K."/>
            <person name="Ren Q."/>
            <person name="Rosovitz M.J."/>
            <person name="Selengut J.D."/>
            <person name="Shrivastava S."/>
            <person name="Sullivan S.A."/>
            <person name="Tapia R."/>
            <person name="Thompson L.S."/>
            <person name="Watkins K.L."/>
            <person name="Yang Q."/>
            <person name="Yu C."/>
            <person name="Zafar N."/>
            <person name="Zhou L."/>
            <person name="Kuske C.R."/>
        </authorList>
    </citation>
    <scope>NUCLEOTIDE SEQUENCE [LARGE SCALE GENOMIC DNA]</scope>
    <source>
        <strain evidence="5">ATCC 51196 / DSM 11244 / BCRC 80197 / JCM 7670 / NBRC 15755 / NCIMB 13165 / 161</strain>
    </source>
</reference>
<feature type="signal peptide" evidence="2">
    <location>
        <begin position="1"/>
        <end position="39"/>
    </location>
</feature>
<dbReference type="EMBL" id="CP001472">
    <property type="protein sequence ID" value="ACO32402.1"/>
    <property type="molecule type" value="Genomic_DNA"/>
</dbReference>
<evidence type="ECO:0000259" key="3">
    <source>
        <dbReference type="Pfam" id="PF00882"/>
    </source>
</evidence>
<dbReference type="KEGG" id="aca:ACP_2767"/>
<feature type="domain" description="Phospholipase C/D" evidence="3">
    <location>
        <begin position="44"/>
        <end position="223"/>
    </location>
</feature>
<feature type="chain" id="PRO_5002907094" description="Phospholipase C/D domain-containing protein" evidence="2">
    <location>
        <begin position="40"/>
        <end position="470"/>
    </location>
</feature>
<keyword evidence="2" id="KW-0732">Signal</keyword>
<accession>C1F375</accession>
<dbReference type="AlphaFoldDB" id="C1F375"/>
<gene>
    <name evidence="4" type="ordered locus">ACP_2767</name>
</gene>
<feature type="region of interest" description="Disordered" evidence="1">
    <location>
        <begin position="449"/>
        <end position="470"/>
    </location>
</feature>
<name>C1F375_ACIC5</name>
<organism evidence="4 5">
    <name type="scientific">Acidobacterium capsulatum (strain ATCC 51196 / DSM 11244 / BCRC 80197 / JCM 7670 / NBRC 15755 / NCIMB 13165 / 161)</name>
    <dbReference type="NCBI Taxonomy" id="240015"/>
    <lineage>
        <taxon>Bacteria</taxon>
        <taxon>Pseudomonadati</taxon>
        <taxon>Acidobacteriota</taxon>
        <taxon>Terriglobia</taxon>
        <taxon>Terriglobales</taxon>
        <taxon>Acidobacteriaceae</taxon>
        <taxon>Acidobacterium</taxon>
    </lineage>
</organism>
<keyword evidence="5" id="KW-1185">Reference proteome</keyword>
<dbReference type="InParanoid" id="C1F375"/>
<dbReference type="eggNOG" id="ENOG502Z7M7">
    <property type="taxonomic scope" value="Bacteria"/>
</dbReference>
<evidence type="ECO:0000313" key="4">
    <source>
        <dbReference type="EMBL" id="ACO32402.1"/>
    </source>
</evidence>
<dbReference type="Pfam" id="PF00882">
    <property type="entry name" value="Zn_dep_PLPC"/>
    <property type="match status" value="1"/>
</dbReference>
<dbReference type="Proteomes" id="UP000002207">
    <property type="component" value="Chromosome"/>
</dbReference>
<proteinExistence type="predicted"/>